<comment type="similarity">
    <text evidence="4">Belongs to the GST superfamily.</text>
</comment>
<protein>
    <recommendedName>
        <fullName evidence="1">glutathione transferase</fullName>
        <ecNumber evidence="1">2.5.1.18</ecNumber>
    </recommendedName>
</protein>
<keyword evidence="2 7" id="KW-0808">Transferase</keyword>
<evidence type="ECO:0000259" key="6">
    <source>
        <dbReference type="PROSITE" id="PS50405"/>
    </source>
</evidence>
<dbReference type="InterPro" id="IPR036282">
    <property type="entry name" value="Glutathione-S-Trfase_C_sf"/>
</dbReference>
<dbReference type="InterPro" id="IPR045074">
    <property type="entry name" value="GST_C_Tau"/>
</dbReference>
<dbReference type="CDD" id="cd03058">
    <property type="entry name" value="GST_N_Tau"/>
    <property type="match status" value="1"/>
</dbReference>
<keyword evidence="8" id="KW-1185">Reference proteome</keyword>
<comment type="caution">
    <text evidence="7">The sequence shown here is derived from an EMBL/GenBank/DDBJ whole genome shotgun (WGS) entry which is preliminary data.</text>
</comment>
<name>A0A2P6R9I1_ROSCH</name>
<evidence type="ECO:0000313" key="7">
    <source>
        <dbReference type="EMBL" id="PRQ43079.1"/>
    </source>
</evidence>
<dbReference type="EC" id="2.5.1.18" evidence="1"/>
<dbReference type="SFLD" id="SFLDS00019">
    <property type="entry name" value="Glutathione_Transferase_(cytos"/>
    <property type="match status" value="1"/>
</dbReference>
<dbReference type="InterPro" id="IPR040079">
    <property type="entry name" value="Glutathione_S-Trfase"/>
</dbReference>
<dbReference type="InterPro" id="IPR004045">
    <property type="entry name" value="Glutathione_S-Trfase_N"/>
</dbReference>
<dbReference type="Pfam" id="PF00043">
    <property type="entry name" value="GST_C"/>
    <property type="match status" value="1"/>
</dbReference>
<dbReference type="SUPFAM" id="SSF52833">
    <property type="entry name" value="Thioredoxin-like"/>
    <property type="match status" value="1"/>
</dbReference>
<dbReference type="SFLD" id="SFLDG00358">
    <property type="entry name" value="Main_(cytGST)"/>
    <property type="match status" value="1"/>
</dbReference>
<evidence type="ECO:0000256" key="1">
    <source>
        <dbReference type="ARBA" id="ARBA00012452"/>
    </source>
</evidence>
<accession>A0A2P6R9I1</accession>
<organism evidence="7 8">
    <name type="scientific">Rosa chinensis</name>
    <name type="common">China rose</name>
    <dbReference type="NCBI Taxonomy" id="74649"/>
    <lineage>
        <taxon>Eukaryota</taxon>
        <taxon>Viridiplantae</taxon>
        <taxon>Streptophyta</taxon>
        <taxon>Embryophyta</taxon>
        <taxon>Tracheophyta</taxon>
        <taxon>Spermatophyta</taxon>
        <taxon>Magnoliopsida</taxon>
        <taxon>eudicotyledons</taxon>
        <taxon>Gunneridae</taxon>
        <taxon>Pentapetalae</taxon>
        <taxon>rosids</taxon>
        <taxon>fabids</taxon>
        <taxon>Rosales</taxon>
        <taxon>Rosaceae</taxon>
        <taxon>Rosoideae</taxon>
        <taxon>Rosoideae incertae sedis</taxon>
        <taxon>Rosa</taxon>
    </lineage>
</organism>
<evidence type="ECO:0000256" key="4">
    <source>
        <dbReference type="RuleBase" id="RU003494"/>
    </source>
</evidence>
<dbReference type="CDD" id="cd03185">
    <property type="entry name" value="GST_C_Tau"/>
    <property type="match status" value="1"/>
</dbReference>
<dbReference type="AlphaFoldDB" id="A0A2P6R9I1"/>
<dbReference type="PANTHER" id="PTHR11260">
    <property type="entry name" value="GLUTATHIONE S-TRANSFERASE, GST, SUPERFAMILY, GST DOMAIN CONTAINING"/>
    <property type="match status" value="1"/>
</dbReference>
<dbReference type="Pfam" id="PF02798">
    <property type="entry name" value="GST_N"/>
    <property type="match status" value="1"/>
</dbReference>
<dbReference type="FunFam" id="1.20.1050.10:FF:000012">
    <property type="entry name" value="Tau class glutathione S-transferase"/>
    <property type="match status" value="1"/>
</dbReference>
<dbReference type="EMBL" id="PDCK01000041">
    <property type="protein sequence ID" value="PRQ43079.1"/>
    <property type="molecule type" value="Genomic_DNA"/>
</dbReference>
<dbReference type="SMR" id="A0A2P6R9I1"/>
<dbReference type="PROSITE" id="PS50404">
    <property type="entry name" value="GST_NTER"/>
    <property type="match status" value="1"/>
</dbReference>
<dbReference type="GO" id="GO:0006749">
    <property type="term" value="P:glutathione metabolic process"/>
    <property type="evidence" value="ECO:0007669"/>
    <property type="project" value="InterPro"/>
</dbReference>
<evidence type="ECO:0000256" key="2">
    <source>
        <dbReference type="ARBA" id="ARBA00022679"/>
    </source>
</evidence>
<dbReference type="PROSITE" id="PS50405">
    <property type="entry name" value="GST_CTER"/>
    <property type="match status" value="1"/>
</dbReference>
<evidence type="ECO:0000256" key="3">
    <source>
        <dbReference type="ARBA" id="ARBA00047960"/>
    </source>
</evidence>
<comment type="catalytic activity">
    <reaction evidence="3">
        <text>RX + glutathione = an S-substituted glutathione + a halide anion + H(+)</text>
        <dbReference type="Rhea" id="RHEA:16437"/>
        <dbReference type="ChEBI" id="CHEBI:15378"/>
        <dbReference type="ChEBI" id="CHEBI:16042"/>
        <dbReference type="ChEBI" id="CHEBI:17792"/>
        <dbReference type="ChEBI" id="CHEBI:57925"/>
        <dbReference type="ChEBI" id="CHEBI:90779"/>
        <dbReference type="EC" id="2.5.1.18"/>
    </reaction>
</comment>
<dbReference type="InterPro" id="IPR036249">
    <property type="entry name" value="Thioredoxin-like_sf"/>
</dbReference>
<evidence type="ECO:0000313" key="8">
    <source>
        <dbReference type="Proteomes" id="UP000238479"/>
    </source>
</evidence>
<sequence>MGEEVKLFGVWGSPFSRRVEMALKLKGVEYEYFEEDLQNKSDLLLKYNPVHKKIPVLLHKGKPIAESAVILEYIDETWKGFPLLPKDPYQRATARFWARFVEEKCMPALFNCTVAEDRKKAVEEAHETLKLLENELKDKKFFGGEDIGFVDIIADFIGGYWLRDIQEIVGLELLTKEKFPKLCEWSDEFVNHAAIKECLPPRDKLIAFFRTRFGAKP</sequence>
<dbReference type="OrthoDB" id="4951845at2759"/>
<gene>
    <name evidence="7" type="ORF">RchiOBHm_Chr3g0464521</name>
</gene>
<dbReference type="Gene3D" id="3.40.30.10">
    <property type="entry name" value="Glutaredoxin"/>
    <property type="match status" value="1"/>
</dbReference>
<proteinExistence type="inferred from homology"/>
<feature type="domain" description="GST N-terminal" evidence="5">
    <location>
        <begin position="3"/>
        <end position="82"/>
    </location>
</feature>
<evidence type="ECO:0000259" key="5">
    <source>
        <dbReference type="PROSITE" id="PS50404"/>
    </source>
</evidence>
<dbReference type="InterPro" id="IPR010987">
    <property type="entry name" value="Glutathione-S-Trfase_C-like"/>
</dbReference>
<reference evidence="7 8" key="1">
    <citation type="journal article" date="2018" name="Nat. Genet.">
        <title>The Rosa genome provides new insights in the design of modern roses.</title>
        <authorList>
            <person name="Bendahmane M."/>
        </authorList>
    </citation>
    <scope>NUCLEOTIDE SEQUENCE [LARGE SCALE GENOMIC DNA]</scope>
    <source>
        <strain evidence="8">cv. Old Blush</strain>
    </source>
</reference>
<dbReference type="PANTHER" id="PTHR11260:SF676">
    <property type="entry name" value="GLUTATHIONE S-TRANSFERASE U8"/>
    <property type="match status" value="1"/>
</dbReference>
<dbReference type="InterPro" id="IPR004046">
    <property type="entry name" value="GST_C"/>
</dbReference>
<dbReference type="OMA" id="ACWGPES"/>
<dbReference type="InterPro" id="IPR045073">
    <property type="entry name" value="Omega/Tau-like"/>
</dbReference>
<dbReference type="GO" id="GO:0004364">
    <property type="term" value="F:glutathione transferase activity"/>
    <property type="evidence" value="ECO:0007669"/>
    <property type="project" value="UniProtKB-EC"/>
</dbReference>
<dbReference type="Gramene" id="PRQ43079">
    <property type="protein sequence ID" value="PRQ43079"/>
    <property type="gene ID" value="RchiOBHm_Chr3g0464521"/>
</dbReference>
<dbReference type="Proteomes" id="UP000238479">
    <property type="component" value="Chromosome 3"/>
</dbReference>
<feature type="domain" description="GST C-terminal" evidence="6">
    <location>
        <begin position="87"/>
        <end position="213"/>
    </location>
</feature>
<dbReference type="Gene3D" id="1.20.1050.10">
    <property type="match status" value="1"/>
</dbReference>
<dbReference type="SUPFAM" id="SSF47616">
    <property type="entry name" value="GST C-terminal domain-like"/>
    <property type="match status" value="1"/>
</dbReference>
<dbReference type="GO" id="GO:0005737">
    <property type="term" value="C:cytoplasm"/>
    <property type="evidence" value="ECO:0007669"/>
    <property type="project" value="TreeGrafter"/>
</dbReference>
<dbReference type="STRING" id="74649.A0A2P6R9I1"/>
<dbReference type="FunFam" id="3.40.30.10:FF:000197">
    <property type="entry name" value="Glutathione S-transferase U10"/>
    <property type="match status" value="1"/>
</dbReference>
<dbReference type="SFLD" id="SFLDG01152">
    <property type="entry name" value="Main.3:_Omega-_and_Tau-like"/>
    <property type="match status" value="1"/>
</dbReference>